<evidence type="ECO:0000313" key="3">
    <source>
        <dbReference type="Proteomes" id="UP000620124"/>
    </source>
</evidence>
<reference evidence="2" key="1">
    <citation type="submission" date="2020-05" db="EMBL/GenBank/DDBJ databases">
        <title>Mycena genomes resolve the evolution of fungal bioluminescence.</title>
        <authorList>
            <person name="Tsai I.J."/>
        </authorList>
    </citation>
    <scope>NUCLEOTIDE SEQUENCE</scope>
    <source>
        <strain evidence="2">CCC161011</strain>
    </source>
</reference>
<comment type="caution">
    <text evidence="2">The sequence shown here is derived from an EMBL/GenBank/DDBJ whole genome shotgun (WGS) entry which is preliminary data.</text>
</comment>
<protein>
    <submittedName>
        <fullName evidence="2">Uncharacterized protein</fullName>
    </submittedName>
</protein>
<name>A0A8H6YJS4_9AGAR</name>
<sequence>MSYMDLILPIAGAAATLGSTAPLSTDSRSKAAQRAEGAGAGLWDLVRIAYSVRIAFCTNRQPCVLDAEPTSSSPSTSSPSLSPCFHQTHLFLAIVAPRRHLGRQLPLLRNPSLLALGHPGLTHPMPHALPPTGSPSSCSSLTASTTYTSTPAVL</sequence>
<proteinExistence type="predicted"/>
<gene>
    <name evidence="2" type="ORF">MVEN_00725600</name>
</gene>
<organism evidence="2 3">
    <name type="scientific">Mycena venus</name>
    <dbReference type="NCBI Taxonomy" id="2733690"/>
    <lineage>
        <taxon>Eukaryota</taxon>
        <taxon>Fungi</taxon>
        <taxon>Dikarya</taxon>
        <taxon>Basidiomycota</taxon>
        <taxon>Agaricomycotina</taxon>
        <taxon>Agaricomycetes</taxon>
        <taxon>Agaricomycetidae</taxon>
        <taxon>Agaricales</taxon>
        <taxon>Marasmiineae</taxon>
        <taxon>Mycenaceae</taxon>
        <taxon>Mycena</taxon>
    </lineage>
</organism>
<dbReference type="AlphaFoldDB" id="A0A8H6YJS4"/>
<keyword evidence="3" id="KW-1185">Reference proteome</keyword>
<accession>A0A8H6YJS4</accession>
<dbReference type="EMBL" id="JACAZI010000005">
    <property type="protein sequence ID" value="KAF7359986.1"/>
    <property type="molecule type" value="Genomic_DNA"/>
</dbReference>
<evidence type="ECO:0000256" key="1">
    <source>
        <dbReference type="SAM" id="MobiDB-lite"/>
    </source>
</evidence>
<feature type="region of interest" description="Disordered" evidence="1">
    <location>
        <begin position="124"/>
        <end position="154"/>
    </location>
</feature>
<feature type="compositionally biased region" description="Low complexity" evidence="1">
    <location>
        <begin position="134"/>
        <end position="154"/>
    </location>
</feature>
<dbReference type="Proteomes" id="UP000620124">
    <property type="component" value="Unassembled WGS sequence"/>
</dbReference>
<evidence type="ECO:0000313" key="2">
    <source>
        <dbReference type="EMBL" id="KAF7359986.1"/>
    </source>
</evidence>